<evidence type="ECO:0000256" key="4">
    <source>
        <dbReference type="ARBA" id="ARBA00022801"/>
    </source>
</evidence>
<dbReference type="OMA" id="SHYGSME"/>
<dbReference type="Gene3D" id="1.20.140.40">
    <property type="entry name" value="Invertase/pectin methylesterase inhibitor family protein"/>
    <property type="match status" value="1"/>
</dbReference>
<feature type="transmembrane region" description="Helical" evidence="8">
    <location>
        <begin position="21"/>
        <end position="40"/>
    </location>
</feature>
<evidence type="ECO:0000256" key="3">
    <source>
        <dbReference type="ARBA" id="ARBA00007786"/>
    </source>
</evidence>
<evidence type="ECO:0000256" key="2">
    <source>
        <dbReference type="ARBA" id="ARBA00006027"/>
    </source>
</evidence>
<dbReference type="GO" id="GO:0042545">
    <property type="term" value="P:cell wall modification"/>
    <property type="evidence" value="ECO:0007669"/>
    <property type="project" value="UniProtKB-UniRule"/>
</dbReference>
<comment type="similarity">
    <text evidence="3">In the C-terminal section; belongs to the pectinesterase family.</text>
</comment>
<comment type="similarity">
    <text evidence="2">In the N-terminal section; belongs to the PMEI family.</text>
</comment>
<protein>
    <recommendedName>
        <fullName evidence="7">Pectinesterase</fullName>
        <ecNumber evidence="7">3.1.1.11</ecNumber>
    </recommendedName>
</protein>
<dbReference type="EMBL" id="CM035435">
    <property type="protein sequence ID" value="KAH7289551.1"/>
    <property type="molecule type" value="Genomic_DNA"/>
</dbReference>
<dbReference type="OrthoDB" id="2019149at2759"/>
<keyword evidence="8" id="KW-0812">Transmembrane</keyword>
<reference evidence="10" key="1">
    <citation type="submission" date="2021-08" db="EMBL/GenBank/DDBJ databases">
        <title>WGS assembly of Ceratopteris richardii.</title>
        <authorList>
            <person name="Marchant D.B."/>
            <person name="Chen G."/>
            <person name="Jenkins J."/>
            <person name="Shu S."/>
            <person name="Leebens-Mack J."/>
            <person name="Grimwood J."/>
            <person name="Schmutz J."/>
            <person name="Soltis P."/>
            <person name="Soltis D."/>
            <person name="Chen Z.-H."/>
        </authorList>
    </citation>
    <scope>NUCLEOTIDE SEQUENCE</scope>
    <source>
        <strain evidence="10">Whitten #5841</strain>
        <tissue evidence="10">Leaf</tissue>
    </source>
</reference>
<evidence type="ECO:0000259" key="9">
    <source>
        <dbReference type="SMART" id="SM00856"/>
    </source>
</evidence>
<dbReference type="FunFam" id="2.160.20.10:FF:000001">
    <property type="entry name" value="Pectinesterase"/>
    <property type="match status" value="1"/>
</dbReference>
<dbReference type="Pfam" id="PF04043">
    <property type="entry name" value="PMEI"/>
    <property type="match status" value="1"/>
</dbReference>
<feature type="active site" evidence="6">
    <location>
        <position position="449"/>
    </location>
</feature>
<dbReference type="Gene3D" id="2.160.20.10">
    <property type="entry name" value="Single-stranded right-handed beta-helix, Pectin lyase-like"/>
    <property type="match status" value="1"/>
</dbReference>
<dbReference type="EC" id="3.1.1.11" evidence="7"/>
<feature type="domain" description="Pectinesterase inhibitor" evidence="9">
    <location>
        <begin position="66"/>
        <end position="223"/>
    </location>
</feature>
<dbReference type="Pfam" id="PF01095">
    <property type="entry name" value="Pectinesterase"/>
    <property type="match status" value="1"/>
</dbReference>
<dbReference type="Proteomes" id="UP000825935">
    <property type="component" value="Chromosome 30"/>
</dbReference>
<dbReference type="EMBL" id="CM035435">
    <property type="protein sequence ID" value="KAH7289550.1"/>
    <property type="molecule type" value="Genomic_DNA"/>
</dbReference>
<organism evidence="10 11">
    <name type="scientific">Ceratopteris richardii</name>
    <name type="common">Triangle waterfern</name>
    <dbReference type="NCBI Taxonomy" id="49495"/>
    <lineage>
        <taxon>Eukaryota</taxon>
        <taxon>Viridiplantae</taxon>
        <taxon>Streptophyta</taxon>
        <taxon>Embryophyta</taxon>
        <taxon>Tracheophyta</taxon>
        <taxon>Polypodiopsida</taxon>
        <taxon>Polypodiidae</taxon>
        <taxon>Polypodiales</taxon>
        <taxon>Pteridineae</taxon>
        <taxon>Pteridaceae</taxon>
        <taxon>Parkerioideae</taxon>
        <taxon>Ceratopteris</taxon>
    </lineage>
</organism>
<proteinExistence type="inferred from homology"/>
<dbReference type="InterPro" id="IPR000070">
    <property type="entry name" value="Pectinesterase_cat"/>
</dbReference>
<dbReference type="CDD" id="cd15798">
    <property type="entry name" value="PMEI-like_3"/>
    <property type="match status" value="1"/>
</dbReference>
<dbReference type="InterPro" id="IPR012334">
    <property type="entry name" value="Pectin_lyas_fold"/>
</dbReference>
<evidence type="ECO:0000313" key="10">
    <source>
        <dbReference type="EMBL" id="KAH7289550.1"/>
    </source>
</evidence>
<comment type="catalytic activity">
    <reaction evidence="7">
        <text>[(1-&gt;4)-alpha-D-galacturonosyl methyl ester](n) + n H2O = [(1-&gt;4)-alpha-D-galacturonosyl](n) + n methanol + n H(+)</text>
        <dbReference type="Rhea" id="RHEA:22380"/>
        <dbReference type="Rhea" id="RHEA-COMP:14570"/>
        <dbReference type="Rhea" id="RHEA-COMP:14573"/>
        <dbReference type="ChEBI" id="CHEBI:15377"/>
        <dbReference type="ChEBI" id="CHEBI:15378"/>
        <dbReference type="ChEBI" id="CHEBI:17790"/>
        <dbReference type="ChEBI" id="CHEBI:140522"/>
        <dbReference type="ChEBI" id="CHEBI:140523"/>
        <dbReference type="EC" id="3.1.1.11"/>
    </reaction>
</comment>
<keyword evidence="11" id="KW-1185">Reference proteome</keyword>
<evidence type="ECO:0000313" key="11">
    <source>
        <dbReference type="Proteomes" id="UP000825935"/>
    </source>
</evidence>
<comment type="caution">
    <text evidence="10">The sequence shown here is derived from an EMBL/GenBank/DDBJ whole genome shotgun (WGS) entry which is preliminary data.</text>
</comment>
<evidence type="ECO:0000256" key="5">
    <source>
        <dbReference type="ARBA" id="ARBA00023085"/>
    </source>
</evidence>
<dbReference type="PROSITE" id="PS00503">
    <property type="entry name" value="PECTINESTERASE_2"/>
    <property type="match status" value="1"/>
</dbReference>
<dbReference type="InterPro" id="IPR006501">
    <property type="entry name" value="Pectinesterase_inhib_dom"/>
</dbReference>
<evidence type="ECO:0000256" key="8">
    <source>
        <dbReference type="SAM" id="Phobius"/>
    </source>
</evidence>
<dbReference type="AlphaFoldDB" id="A0A8T2R0U6"/>
<keyword evidence="8" id="KW-0472">Membrane</keyword>
<accession>A0A8T2R0U6</accession>
<keyword evidence="4 7" id="KW-0378">Hydrolase</keyword>
<dbReference type="GO" id="GO:0004857">
    <property type="term" value="F:enzyme inhibitor activity"/>
    <property type="evidence" value="ECO:0007669"/>
    <property type="project" value="InterPro"/>
</dbReference>
<comment type="pathway">
    <text evidence="1 7">Glycan metabolism; pectin degradation; 2-dehydro-3-deoxy-D-gluconate from pectin: step 1/5.</text>
</comment>
<dbReference type="NCBIfam" id="TIGR01614">
    <property type="entry name" value="PME_inhib"/>
    <property type="match status" value="1"/>
</dbReference>
<dbReference type="InterPro" id="IPR033131">
    <property type="entry name" value="Pectinesterase_Asp_AS"/>
</dbReference>
<evidence type="ECO:0000256" key="7">
    <source>
        <dbReference type="RuleBase" id="RU000589"/>
    </source>
</evidence>
<dbReference type="InterPro" id="IPR035513">
    <property type="entry name" value="Invertase/methylesterase_inhib"/>
</dbReference>
<evidence type="ECO:0000256" key="6">
    <source>
        <dbReference type="PROSITE-ProRule" id="PRU10040"/>
    </source>
</evidence>
<dbReference type="SUPFAM" id="SSF101148">
    <property type="entry name" value="Plant invertase/pectin methylesterase inhibitor"/>
    <property type="match status" value="1"/>
</dbReference>
<dbReference type="InterPro" id="IPR011050">
    <property type="entry name" value="Pectin_lyase_fold/virulence"/>
</dbReference>
<gene>
    <name evidence="10" type="ORF">KP509_30G008400</name>
</gene>
<dbReference type="SMART" id="SM00856">
    <property type="entry name" value="PMEI"/>
    <property type="match status" value="1"/>
</dbReference>
<dbReference type="PANTHER" id="PTHR31707">
    <property type="entry name" value="PECTINESTERASE"/>
    <property type="match status" value="1"/>
</dbReference>
<dbReference type="SUPFAM" id="SSF51126">
    <property type="entry name" value="Pectin lyase-like"/>
    <property type="match status" value="1"/>
</dbReference>
<name>A0A8T2R0U6_CERRI</name>
<keyword evidence="5 7" id="KW-0063">Aspartyl esterase</keyword>
<dbReference type="GO" id="GO:0030599">
    <property type="term" value="F:pectinesterase activity"/>
    <property type="evidence" value="ECO:0007669"/>
    <property type="project" value="UniProtKB-UniRule"/>
</dbReference>
<keyword evidence="8" id="KW-1133">Transmembrane helix</keyword>
<dbReference type="GO" id="GO:0045490">
    <property type="term" value="P:pectin catabolic process"/>
    <property type="evidence" value="ECO:0007669"/>
    <property type="project" value="UniProtKB-UniRule"/>
</dbReference>
<evidence type="ECO:0000256" key="1">
    <source>
        <dbReference type="ARBA" id="ARBA00005184"/>
    </source>
</evidence>
<sequence>MPHRDIQRLLASPSALTPRKTITFGISIVAVLTIFVAYVAHRHELHSSPGGLHLHQKLSIPGITIGLNNVLNVICSQTLFPDICVDELSSFSISILVNPSQIVSFAVQAALSRTDEAYHLASQISSERGLNLLEKQCASDCVDFMKDTKEHLNEAVTRLSDLDFSDMNTIRSFLRDVKVWLSSSLSYQTACTDGFEVAPGSIQLQIQENQDHLAKVIGNGLFLVDILSQLGDNLGLWMGGLSPIPPFIHLRRLLLSNHVATAPDDDHKKLTEVNEGFPHWISPGERKLLQAPAASIEADVTVAQDGSGDYLSISDALINVPEGYGGRYVIYIKQGVYEEVFNVSKDLQNVTFVGDGIGYTIITGNRNVSSGLFNTYRTSTVGISGSGFYARDITFQNTAGPSGHQAVAVRAAADFLVFYRCSFEGYQDTLYALSSRQFYRECKISGTVDFIFGNAISVFQNCEIIARLPLPEQKNTITAHGRKMSADVSGYSFQNCTIYGEPDLFNSSYTVPTYLGRPWKAYSRVVFLTSQMESLIEPAGWLEWNESNPFTDTVYYGEFGNRGAGANTQQRVPWAGVKPNLSEEEATQFDVNNFLAGDTWLHPYEISYQRSLL</sequence>